<dbReference type="Proteomes" id="UP000236649">
    <property type="component" value="Chromosome 2"/>
</dbReference>
<dbReference type="Gene3D" id="3.10.129.10">
    <property type="entry name" value="Hotdog Thioesterase"/>
    <property type="match status" value="1"/>
</dbReference>
<evidence type="ECO:0000313" key="1">
    <source>
        <dbReference type="EMBL" id="AUT72409.1"/>
    </source>
</evidence>
<gene>
    <name evidence="1" type="ORF">C2L64_30070</name>
</gene>
<proteinExistence type="predicted"/>
<name>A0AAN1JFN9_9BURK</name>
<dbReference type="EMBL" id="CP026106">
    <property type="protein sequence ID" value="AUT72409.1"/>
    <property type="molecule type" value="Genomic_DNA"/>
</dbReference>
<dbReference type="AlphaFoldDB" id="A0AAN1JFN9"/>
<reference evidence="1 2" key="1">
    <citation type="submission" date="2018-01" db="EMBL/GenBank/DDBJ databases">
        <title>Species boundaries and ecological features among Paraburkholderia terrae DSMZ17804T, P. hospita DSMZ17164T and P. caribensis DSMZ13236T.</title>
        <authorList>
            <person name="Pratama A.A."/>
        </authorList>
    </citation>
    <scope>NUCLEOTIDE SEQUENCE [LARGE SCALE GENOMIC DNA]</scope>
    <source>
        <strain evidence="1 2">DSM 17164</strain>
    </source>
</reference>
<accession>A0AAN1JFN9</accession>
<dbReference type="InterPro" id="IPR029069">
    <property type="entry name" value="HotDog_dom_sf"/>
</dbReference>
<dbReference type="KEGG" id="phs:C2L64_30070"/>
<organism evidence="1 2">
    <name type="scientific">Paraburkholderia hospita</name>
    <dbReference type="NCBI Taxonomy" id="169430"/>
    <lineage>
        <taxon>Bacteria</taxon>
        <taxon>Pseudomonadati</taxon>
        <taxon>Pseudomonadota</taxon>
        <taxon>Betaproteobacteria</taxon>
        <taxon>Burkholderiales</taxon>
        <taxon>Burkholderiaceae</taxon>
        <taxon>Paraburkholderia</taxon>
    </lineage>
</organism>
<evidence type="ECO:0000313" key="2">
    <source>
        <dbReference type="Proteomes" id="UP000236649"/>
    </source>
</evidence>
<sequence length="159" mass="17631">MPIMLSGIEGIRACVGFNLGHSDWVEVDQAMLACFESLSVDCLRMQTAGSRERQVPCAVLLALVIPMLQEIYVIEDTLDFTLCGVEQLHFLLPVPANTGLRLGAAVKAVRPVDDHWQLTLACVMECDALAKPVLRADVLYQFRTRSRTPMPQLSLCRSE</sequence>
<protein>
    <submittedName>
        <fullName evidence="1">Acyl dehydratase</fullName>
    </submittedName>
</protein>
<dbReference type="SUPFAM" id="SSF54637">
    <property type="entry name" value="Thioesterase/thiol ester dehydrase-isomerase"/>
    <property type="match status" value="1"/>
</dbReference>